<comment type="caution">
    <text evidence="1">The sequence shown here is derived from an EMBL/GenBank/DDBJ whole genome shotgun (WGS) entry which is preliminary data.</text>
</comment>
<sequence length="74" mass="7236">MIVKVGISEGMITPPAFVPVVALGKTTMPLPVVPGRGRLASAEGEGRTSGLVSGVGVISSGGIVGAISQGRPPL</sequence>
<dbReference type="AlphaFoldDB" id="A0A645CLV9"/>
<gene>
    <name evidence="1" type="ORF">SDC9_125050</name>
</gene>
<dbReference type="EMBL" id="VSSQ01028349">
    <property type="protein sequence ID" value="MPM78040.1"/>
    <property type="molecule type" value="Genomic_DNA"/>
</dbReference>
<accession>A0A645CLV9</accession>
<reference evidence="1" key="1">
    <citation type="submission" date="2019-08" db="EMBL/GenBank/DDBJ databases">
        <authorList>
            <person name="Kucharzyk K."/>
            <person name="Murdoch R.W."/>
            <person name="Higgins S."/>
            <person name="Loffler F."/>
        </authorList>
    </citation>
    <scope>NUCLEOTIDE SEQUENCE</scope>
</reference>
<protein>
    <submittedName>
        <fullName evidence="1">Uncharacterized protein</fullName>
    </submittedName>
</protein>
<name>A0A645CLV9_9ZZZZ</name>
<evidence type="ECO:0000313" key="1">
    <source>
        <dbReference type="EMBL" id="MPM78040.1"/>
    </source>
</evidence>
<organism evidence="1">
    <name type="scientific">bioreactor metagenome</name>
    <dbReference type="NCBI Taxonomy" id="1076179"/>
    <lineage>
        <taxon>unclassified sequences</taxon>
        <taxon>metagenomes</taxon>
        <taxon>ecological metagenomes</taxon>
    </lineage>
</organism>
<proteinExistence type="predicted"/>